<feature type="domain" description="DUF418" evidence="2">
    <location>
        <begin position="241"/>
        <end position="404"/>
    </location>
</feature>
<dbReference type="InterPro" id="IPR007349">
    <property type="entry name" value="DUF418"/>
</dbReference>
<evidence type="ECO:0000256" key="1">
    <source>
        <dbReference type="SAM" id="Phobius"/>
    </source>
</evidence>
<feature type="transmembrane region" description="Helical" evidence="1">
    <location>
        <begin position="77"/>
        <end position="94"/>
    </location>
</feature>
<evidence type="ECO:0000259" key="2">
    <source>
        <dbReference type="Pfam" id="PF04235"/>
    </source>
</evidence>
<gene>
    <name evidence="3" type="ORF">GGQ54_001885</name>
</gene>
<name>A0A7Z0D9Q1_9ACTN</name>
<keyword evidence="1" id="KW-0472">Membrane</keyword>
<keyword evidence="1" id="KW-0812">Transmembrane</keyword>
<sequence>MSRPPTAAGPARSTPVAERALAPDLARGAMLLLIALANTPWFLYATRPGAVQMHPTPGSVADSIVQAVIITTTDGRAYPMFAFLFAYGIGQLYARQTASGTPPKQARRLLRVRHLWMIVIGAAHAFLLWAGDIIGVYGLVGLVLVPLFFGRKDATIKVWLIILFVFGAIMSVLSLLSGAFAPAGAGPPGNPMAEARIGISDPDYLSSALARITGYVFTLPMMAFLLLSIPTAFLCGILASRHRILDEPGRHLPLLRRVAVIGVGVGWLGGAATAAEHLGGPSVAHGWAYFVPQFYTGVFAGIGYAAAFGLAAHAIARRRRPAGAPVVAMVALGRRSLSGYLAQSIMFAPLLSAWGLGLGARLSSWSMAFVAIAGWLVTLGLAYLTERAGLRGPAEVGLRRLVYRPRRRVEAGAPSA</sequence>
<feature type="transmembrane region" description="Helical" evidence="1">
    <location>
        <begin position="362"/>
        <end position="384"/>
    </location>
</feature>
<dbReference type="InterPro" id="IPR052529">
    <property type="entry name" value="Bact_Transport_Assoc"/>
</dbReference>
<dbReference type="EMBL" id="JACBZS010000001">
    <property type="protein sequence ID" value="NYI71325.1"/>
    <property type="molecule type" value="Genomic_DNA"/>
</dbReference>
<evidence type="ECO:0000313" key="3">
    <source>
        <dbReference type="EMBL" id="NYI71325.1"/>
    </source>
</evidence>
<feature type="transmembrane region" description="Helical" evidence="1">
    <location>
        <begin position="254"/>
        <end position="274"/>
    </location>
</feature>
<evidence type="ECO:0000313" key="4">
    <source>
        <dbReference type="Proteomes" id="UP000527616"/>
    </source>
</evidence>
<dbReference type="PANTHER" id="PTHR30590">
    <property type="entry name" value="INNER MEMBRANE PROTEIN"/>
    <property type="match status" value="1"/>
</dbReference>
<feature type="transmembrane region" description="Helical" evidence="1">
    <location>
        <begin position="159"/>
        <end position="181"/>
    </location>
</feature>
<accession>A0A7Z0D9Q1</accession>
<dbReference type="Pfam" id="PF04235">
    <property type="entry name" value="DUF418"/>
    <property type="match status" value="1"/>
</dbReference>
<dbReference type="Proteomes" id="UP000527616">
    <property type="component" value="Unassembled WGS sequence"/>
</dbReference>
<comment type="caution">
    <text evidence="3">The sequence shown here is derived from an EMBL/GenBank/DDBJ whole genome shotgun (WGS) entry which is preliminary data.</text>
</comment>
<dbReference type="PANTHER" id="PTHR30590:SF2">
    <property type="entry name" value="INNER MEMBRANE PROTEIN"/>
    <property type="match status" value="1"/>
</dbReference>
<feature type="transmembrane region" description="Helical" evidence="1">
    <location>
        <begin position="25"/>
        <end position="44"/>
    </location>
</feature>
<feature type="transmembrane region" description="Helical" evidence="1">
    <location>
        <begin position="294"/>
        <end position="316"/>
    </location>
</feature>
<protein>
    <submittedName>
        <fullName evidence="3">Putative membrane protein YeiB</fullName>
    </submittedName>
</protein>
<keyword evidence="4" id="KW-1185">Reference proteome</keyword>
<dbReference type="RefSeq" id="WP_179445161.1">
    <property type="nucleotide sequence ID" value="NZ_JACBZS010000001.1"/>
</dbReference>
<feature type="transmembrane region" description="Helical" evidence="1">
    <location>
        <begin position="337"/>
        <end position="356"/>
    </location>
</feature>
<organism evidence="3 4">
    <name type="scientific">Naumannella cuiyingiana</name>
    <dbReference type="NCBI Taxonomy" id="1347891"/>
    <lineage>
        <taxon>Bacteria</taxon>
        <taxon>Bacillati</taxon>
        <taxon>Actinomycetota</taxon>
        <taxon>Actinomycetes</taxon>
        <taxon>Propionibacteriales</taxon>
        <taxon>Propionibacteriaceae</taxon>
        <taxon>Naumannella</taxon>
    </lineage>
</organism>
<proteinExistence type="predicted"/>
<feature type="transmembrane region" description="Helical" evidence="1">
    <location>
        <begin position="212"/>
        <end position="234"/>
    </location>
</feature>
<reference evidence="3 4" key="1">
    <citation type="submission" date="2020-07" db="EMBL/GenBank/DDBJ databases">
        <title>Sequencing the genomes of 1000 actinobacteria strains.</title>
        <authorList>
            <person name="Klenk H.-P."/>
        </authorList>
    </citation>
    <scope>NUCLEOTIDE SEQUENCE [LARGE SCALE GENOMIC DNA]</scope>
    <source>
        <strain evidence="3 4">DSM 103164</strain>
    </source>
</reference>
<feature type="transmembrane region" description="Helical" evidence="1">
    <location>
        <begin position="114"/>
        <end position="147"/>
    </location>
</feature>
<keyword evidence="1" id="KW-1133">Transmembrane helix</keyword>
<dbReference type="AlphaFoldDB" id="A0A7Z0D9Q1"/>